<organism evidence="2 3">
    <name type="scientific">Nocardia alba</name>
    <dbReference type="NCBI Taxonomy" id="225051"/>
    <lineage>
        <taxon>Bacteria</taxon>
        <taxon>Bacillati</taxon>
        <taxon>Actinomycetota</taxon>
        <taxon>Actinomycetes</taxon>
        <taxon>Mycobacteriales</taxon>
        <taxon>Nocardiaceae</taxon>
        <taxon>Nocardia</taxon>
    </lineage>
</organism>
<feature type="compositionally biased region" description="Low complexity" evidence="1">
    <location>
        <begin position="155"/>
        <end position="166"/>
    </location>
</feature>
<name>A0A4R1G6G3_9NOCA</name>
<proteinExistence type="predicted"/>
<dbReference type="EMBL" id="SMFR01000001">
    <property type="protein sequence ID" value="TCK01119.1"/>
    <property type="molecule type" value="Genomic_DNA"/>
</dbReference>
<comment type="caution">
    <text evidence="2">The sequence shown here is derived from an EMBL/GenBank/DDBJ whole genome shotgun (WGS) entry which is preliminary data.</text>
</comment>
<evidence type="ECO:0000256" key="1">
    <source>
        <dbReference type="SAM" id="MobiDB-lite"/>
    </source>
</evidence>
<protein>
    <submittedName>
        <fullName evidence="2">Uncharacterized protein</fullName>
    </submittedName>
</protein>
<feature type="region of interest" description="Disordered" evidence="1">
    <location>
        <begin position="146"/>
        <end position="177"/>
    </location>
</feature>
<dbReference type="Proteomes" id="UP000294856">
    <property type="component" value="Unassembled WGS sequence"/>
</dbReference>
<evidence type="ECO:0000313" key="3">
    <source>
        <dbReference type="Proteomes" id="UP000294856"/>
    </source>
</evidence>
<keyword evidence="3" id="KW-1185">Reference proteome</keyword>
<evidence type="ECO:0000313" key="2">
    <source>
        <dbReference type="EMBL" id="TCK01119.1"/>
    </source>
</evidence>
<accession>A0A4R1G6G3</accession>
<sequence>MFPCSTVCQPARRPTRGSLVQGGPAAFNWSACVFEWTGTWFAAIIKAHRLAVLGGSADVDRAGTCCGIWLLSRSIRRAVAARSRRVDLIPVLVDEVLVGRRVDVLSERPLHECRDLDGWTVGVAGNVVHPADAVSTLLDSPCDRGVPRCRRNRAQSRPAPGSPRSARPSDHRRHLCADPLPSTSSTSFCVAVLGFPSALRSRLGFGVLHRVDLRQRERPPTGRGPCSRLLLSRSPLIGPRRTGSGQRAATLPLVAREFVESRRIWCSTVLKASVSSTLPR</sequence>
<reference evidence="2 3" key="1">
    <citation type="submission" date="2019-03" db="EMBL/GenBank/DDBJ databases">
        <title>Genomic Encyclopedia of Type Strains, Phase IV (KMG-IV): sequencing the most valuable type-strain genomes for metagenomic binning, comparative biology and taxonomic classification.</title>
        <authorList>
            <person name="Goeker M."/>
        </authorList>
    </citation>
    <scope>NUCLEOTIDE SEQUENCE [LARGE SCALE GENOMIC DNA]</scope>
    <source>
        <strain evidence="2 3">DSM 44684</strain>
    </source>
</reference>
<dbReference type="AlphaFoldDB" id="A0A4R1G6G3"/>
<gene>
    <name evidence="2" type="ORF">DFR71_2143</name>
</gene>